<dbReference type="AlphaFoldDB" id="A0A9N9GVW8"/>
<evidence type="ECO:0000313" key="2">
    <source>
        <dbReference type="Proteomes" id="UP000789375"/>
    </source>
</evidence>
<name>A0A9N9GVW8_FUNMO</name>
<feature type="non-terminal residue" evidence="1">
    <location>
        <position position="1"/>
    </location>
</feature>
<sequence>TYAENMSSNQNRQFLTSIINMDRLLGTQHSRSVNQRRRRRVNRLGLNTYQIRNVLTNNRDTLGRIVNLSTQTSSDLLINQFYNGSSFI</sequence>
<reference evidence="1" key="1">
    <citation type="submission" date="2021-06" db="EMBL/GenBank/DDBJ databases">
        <authorList>
            <person name="Kallberg Y."/>
            <person name="Tangrot J."/>
            <person name="Rosling A."/>
        </authorList>
    </citation>
    <scope>NUCLEOTIDE SEQUENCE</scope>
    <source>
        <strain evidence="1">87-6 pot B 2015</strain>
    </source>
</reference>
<proteinExistence type="predicted"/>
<dbReference type="Proteomes" id="UP000789375">
    <property type="component" value="Unassembled WGS sequence"/>
</dbReference>
<evidence type="ECO:0000313" key="1">
    <source>
        <dbReference type="EMBL" id="CAG8633585.1"/>
    </source>
</evidence>
<dbReference type="EMBL" id="CAJVPP010003609">
    <property type="protein sequence ID" value="CAG8633585.1"/>
    <property type="molecule type" value="Genomic_DNA"/>
</dbReference>
<organism evidence="1 2">
    <name type="scientific">Funneliformis mosseae</name>
    <name type="common">Endomycorrhizal fungus</name>
    <name type="synonym">Glomus mosseae</name>
    <dbReference type="NCBI Taxonomy" id="27381"/>
    <lineage>
        <taxon>Eukaryota</taxon>
        <taxon>Fungi</taxon>
        <taxon>Fungi incertae sedis</taxon>
        <taxon>Mucoromycota</taxon>
        <taxon>Glomeromycotina</taxon>
        <taxon>Glomeromycetes</taxon>
        <taxon>Glomerales</taxon>
        <taxon>Glomeraceae</taxon>
        <taxon>Funneliformis</taxon>
    </lineage>
</organism>
<accession>A0A9N9GVW8</accession>
<keyword evidence="2" id="KW-1185">Reference proteome</keyword>
<gene>
    <name evidence="1" type="ORF">FMOSSE_LOCUS10614</name>
</gene>
<protein>
    <submittedName>
        <fullName evidence="1">3940_t:CDS:1</fullName>
    </submittedName>
</protein>
<comment type="caution">
    <text evidence="1">The sequence shown here is derived from an EMBL/GenBank/DDBJ whole genome shotgun (WGS) entry which is preliminary data.</text>
</comment>